<evidence type="ECO:0000313" key="1">
    <source>
        <dbReference type="EMBL" id="KHF98152.1"/>
    </source>
</evidence>
<name>A0A0B0M7V1_GOSAR</name>
<evidence type="ECO:0000313" key="2">
    <source>
        <dbReference type="Proteomes" id="UP000032142"/>
    </source>
</evidence>
<gene>
    <name evidence="1" type="ORF">F383_37287</name>
</gene>
<organism evidence="1 2">
    <name type="scientific">Gossypium arboreum</name>
    <name type="common">Tree cotton</name>
    <name type="synonym">Gossypium nanking</name>
    <dbReference type="NCBI Taxonomy" id="29729"/>
    <lineage>
        <taxon>Eukaryota</taxon>
        <taxon>Viridiplantae</taxon>
        <taxon>Streptophyta</taxon>
        <taxon>Embryophyta</taxon>
        <taxon>Tracheophyta</taxon>
        <taxon>Spermatophyta</taxon>
        <taxon>Magnoliopsida</taxon>
        <taxon>eudicotyledons</taxon>
        <taxon>Gunneridae</taxon>
        <taxon>Pentapetalae</taxon>
        <taxon>rosids</taxon>
        <taxon>malvids</taxon>
        <taxon>Malvales</taxon>
        <taxon>Malvaceae</taxon>
        <taxon>Malvoideae</taxon>
        <taxon>Gossypium</taxon>
    </lineage>
</organism>
<comment type="caution">
    <text evidence="1">The sequence shown here is derived from an EMBL/GenBank/DDBJ whole genome shotgun (WGS) entry which is preliminary data.</text>
</comment>
<accession>A0A0B0M7V1</accession>
<dbReference type="Proteomes" id="UP000032142">
    <property type="component" value="Unassembled WGS sequence"/>
</dbReference>
<dbReference type="AlphaFoldDB" id="A0A0B0M7V1"/>
<dbReference type="EMBL" id="JRRC01030324">
    <property type="protein sequence ID" value="KHF98152.1"/>
    <property type="molecule type" value="Genomic_DNA"/>
</dbReference>
<proteinExistence type="predicted"/>
<reference evidence="2" key="1">
    <citation type="submission" date="2014-09" db="EMBL/GenBank/DDBJ databases">
        <authorList>
            <person name="Mudge J."/>
            <person name="Ramaraj T."/>
            <person name="Lindquist I.E."/>
            <person name="Bharti A.K."/>
            <person name="Sundararajan A."/>
            <person name="Cameron C.T."/>
            <person name="Woodward J.E."/>
            <person name="May G.D."/>
            <person name="Brubaker C."/>
            <person name="Broadhvest J."/>
            <person name="Wilkins T.A."/>
        </authorList>
    </citation>
    <scope>NUCLEOTIDE SEQUENCE</scope>
    <source>
        <strain evidence="2">cv. AKA8401</strain>
    </source>
</reference>
<protein>
    <submittedName>
        <fullName evidence="1">Uncharacterized protein</fullName>
    </submittedName>
</protein>
<keyword evidence="2" id="KW-1185">Reference proteome</keyword>
<sequence>MFKLILSSITWPDRNTEGQIILLHKPKHVLSQIGKEKTD</sequence>